<feature type="transmembrane region" description="Helical" evidence="9">
    <location>
        <begin position="481"/>
        <end position="500"/>
    </location>
</feature>
<evidence type="ECO:0000256" key="1">
    <source>
        <dbReference type="ARBA" id="ARBA00004651"/>
    </source>
</evidence>
<evidence type="ECO:0000256" key="3">
    <source>
        <dbReference type="ARBA" id="ARBA00022679"/>
    </source>
</evidence>
<dbReference type="InterPro" id="IPR003010">
    <property type="entry name" value="C-N_Hydrolase"/>
</dbReference>
<dbReference type="InterPro" id="IPR004563">
    <property type="entry name" value="Apolipo_AcylTrfase"/>
</dbReference>
<evidence type="ECO:0000256" key="9">
    <source>
        <dbReference type="SAM" id="Phobius"/>
    </source>
</evidence>
<feature type="transmembrane region" description="Helical" evidence="9">
    <location>
        <begin position="212"/>
        <end position="231"/>
    </location>
</feature>
<evidence type="ECO:0000313" key="11">
    <source>
        <dbReference type="EMBL" id="NYI69486.1"/>
    </source>
</evidence>
<keyword evidence="12" id="KW-1185">Reference proteome</keyword>
<dbReference type="PANTHER" id="PTHR38686:SF1">
    <property type="entry name" value="APOLIPOPROTEIN N-ACYLTRANSFERASE"/>
    <property type="match status" value="1"/>
</dbReference>
<evidence type="ECO:0000313" key="12">
    <source>
        <dbReference type="Proteomes" id="UP000527616"/>
    </source>
</evidence>
<evidence type="ECO:0000256" key="7">
    <source>
        <dbReference type="ARBA" id="ARBA00023315"/>
    </source>
</evidence>
<dbReference type="Pfam" id="PF20154">
    <property type="entry name" value="LNT_N"/>
    <property type="match status" value="1"/>
</dbReference>
<evidence type="ECO:0000256" key="4">
    <source>
        <dbReference type="ARBA" id="ARBA00022692"/>
    </source>
</evidence>
<keyword evidence="3 11" id="KW-0808">Transferase</keyword>
<proteinExistence type="predicted"/>
<dbReference type="Gene3D" id="3.60.110.10">
    <property type="entry name" value="Carbon-nitrogen hydrolase"/>
    <property type="match status" value="1"/>
</dbReference>
<evidence type="ECO:0000259" key="10">
    <source>
        <dbReference type="PROSITE" id="PS50263"/>
    </source>
</evidence>
<dbReference type="GO" id="GO:0042158">
    <property type="term" value="P:lipoprotein biosynthetic process"/>
    <property type="evidence" value="ECO:0007669"/>
    <property type="project" value="InterPro"/>
</dbReference>
<dbReference type="InterPro" id="IPR045378">
    <property type="entry name" value="LNT_N"/>
</dbReference>
<feature type="transmembrane region" description="Helical" evidence="9">
    <location>
        <begin position="100"/>
        <end position="119"/>
    </location>
</feature>
<accession>A0A7Z0IJJ1</accession>
<sequence length="505" mass="52850">MPFTDAPSTTDPTNTDPAAAPRRARRTAWLIVGAAAAILAAPGPLQVPLLIFVAIPAMIVWGRSASSWRAALAGQCAVWGASTVWTFLSAALADVKILDPTILALSIMYLPLNVVPMLADRWLARSFRDRPLLASLGYPTVRVIGEYAFASLMPLGGVLGLLGSTQAEFPALIQLASVTGVWGVSFMIGWVGSLGAGVLLGGLRSAAARRWFIGLAALAAVIIGGSIRLAVADLVPAERVRVASISVPAELRNTDTGSGAVARTEAMVSATERELEAGAKIVSWSEAAGLTRTQRDHDALLARIGDLAARHDAWINLGLGHGELTSPEAKVRNLSVLVGPDGSVVWTYDKARPIPGLEDNLTAGDGKLPIAATPYGRLTTMICYDTDFPSTARAAGGADILLSPTFDWPGIERLHAMSATLRSVETGVQFVRSTAGGWSMIIDGNGRWRSVTPDGDSGQTVVLADVSTRGVRTVYAVLGDWFPAAAGLGLAGLLAAAVIGRRRAR</sequence>
<protein>
    <submittedName>
        <fullName evidence="11">Apolipoprotein N-acyltransferase</fullName>
        <ecNumber evidence="11">2.3.1.-</ecNumber>
    </submittedName>
</protein>
<dbReference type="PANTHER" id="PTHR38686">
    <property type="entry name" value="APOLIPOPROTEIN N-ACYLTRANSFERASE"/>
    <property type="match status" value="1"/>
</dbReference>
<feature type="transmembrane region" description="Helical" evidence="9">
    <location>
        <begin position="182"/>
        <end position="200"/>
    </location>
</feature>
<feature type="transmembrane region" description="Helical" evidence="9">
    <location>
        <begin position="140"/>
        <end position="162"/>
    </location>
</feature>
<dbReference type="GO" id="GO:0016410">
    <property type="term" value="F:N-acyltransferase activity"/>
    <property type="evidence" value="ECO:0007669"/>
    <property type="project" value="InterPro"/>
</dbReference>
<reference evidence="11 12" key="1">
    <citation type="submission" date="2020-07" db="EMBL/GenBank/DDBJ databases">
        <title>Sequencing the genomes of 1000 actinobacteria strains.</title>
        <authorList>
            <person name="Klenk H.-P."/>
        </authorList>
    </citation>
    <scope>NUCLEOTIDE SEQUENCE [LARGE SCALE GENOMIC DNA]</scope>
    <source>
        <strain evidence="11 12">DSM 103164</strain>
    </source>
</reference>
<dbReference type="EC" id="2.3.1.-" evidence="11"/>
<feature type="transmembrane region" description="Helical" evidence="9">
    <location>
        <begin position="68"/>
        <end position="88"/>
    </location>
</feature>
<feature type="transmembrane region" description="Helical" evidence="9">
    <location>
        <begin position="28"/>
        <end position="61"/>
    </location>
</feature>
<evidence type="ECO:0000256" key="8">
    <source>
        <dbReference type="SAM" id="MobiDB-lite"/>
    </source>
</evidence>
<evidence type="ECO:0000256" key="2">
    <source>
        <dbReference type="ARBA" id="ARBA00022475"/>
    </source>
</evidence>
<name>A0A7Z0IJJ1_9ACTN</name>
<dbReference type="PROSITE" id="PS50263">
    <property type="entry name" value="CN_HYDROLASE"/>
    <property type="match status" value="1"/>
</dbReference>
<dbReference type="RefSeq" id="WP_179443559.1">
    <property type="nucleotide sequence ID" value="NZ_JACBZS010000001.1"/>
</dbReference>
<dbReference type="Pfam" id="PF00795">
    <property type="entry name" value="CN_hydrolase"/>
    <property type="match status" value="1"/>
</dbReference>
<dbReference type="GO" id="GO:0005886">
    <property type="term" value="C:plasma membrane"/>
    <property type="evidence" value="ECO:0007669"/>
    <property type="project" value="UniProtKB-SubCell"/>
</dbReference>
<dbReference type="AlphaFoldDB" id="A0A7Z0IJJ1"/>
<keyword evidence="2" id="KW-1003">Cell membrane</keyword>
<dbReference type="Proteomes" id="UP000527616">
    <property type="component" value="Unassembled WGS sequence"/>
</dbReference>
<dbReference type="InterPro" id="IPR036526">
    <property type="entry name" value="C-N_Hydrolase_sf"/>
</dbReference>
<evidence type="ECO:0000256" key="5">
    <source>
        <dbReference type="ARBA" id="ARBA00022989"/>
    </source>
</evidence>
<comment type="caution">
    <text evidence="11">The sequence shown here is derived from an EMBL/GenBank/DDBJ whole genome shotgun (WGS) entry which is preliminary data.</text>
</comment>
<dbReference type="SUPFAM" id="SSF56317">
    <property type="entry name" value="Carbon-nitrogen hydrolase"/>
    <property type="match status" value="1"/>
</dbReference>
<gene>
    <name evidence="11" type="ORF">GGQ54_000046</name>
</gene>
<feature type="domain" description="CN hydrolase" evidence="10">
    <location>
        <begin position="240"/>
        <end position="468"/>
    </location>
</feature>
<keyword evidence="4 9" id="KW-0812">Transmembrane</keyword>
<organism evidence="11 12">
    <name type="scientific">Naumannella cuiyingiana</name>
    <dbReference type="NCBI Taxonomy" id="1347891"/>
    <lineage>
        <taxon>Bacteria</taxon>
        <taxon>Bacillati</taxon>
        <taxon>Actinomycetota</taxon>
        <taxon>Actinomycetes</taxon>
        <taxon>Propionibacteriales</taxon>
        <taxon>Propionibacteriaceae</taxon>
        <taxon>Naumannella</taxon>
    </lineage>
</organism>
<keyword evidence="5 9" id="KW-1133">Transmembrane helix</keyword>
<comment type="subcellular location">
    <subcellularLocation>
        <location evidence="1">Cell membrane</location>
        <topology evidence="1">Multi-pass membrane protein</topology>
    </subcellularLocation>
</comment>
<feature type="region of interest" description="Disordered" evidence="8">
    <location>
        <begin position="1"/>
        <end position="21"/>
    </location>
</feature>
<dbReference type="EMBL" id="JACBZS010000001">
    <property type="protein sequence ID" value="NYI69486.1"/>
    <property type="molecule type" value="Genomic_DNA"/>
</dbReference>
<keyword evidence="6 9" id="KW-0472">Membrane</keyword>
<evidence type="ECO:0000256" key="6">
    <source>
        <dbReference type="ARBA" id="ARBA00023136"/>
    </source>
</evidence>
<keyword evidence="11" id="KW-0449">Lipoprotein</keyword>
<keyword evidence="7 11" id="KW-0012">Acyltransferase</keyword>